<feature type="transmembrane region" description="Helical" evidence="5">
    <location>
        <begin position="463"/>
        <end position="481"/>
    </location>
</feature>
<dbReference type="Pfam" id="PF12698">
    <property type="entry name" value="ABC2_membrane_3"/>
    <property type="match status" value="1"/>
</dbReference>
<dbReference type="PANTHER" id="PTHR43077">
    <property type="entry name" value="TRANSPORT PERMEASE YVFS-RELATED"/>
    <property type="match status" value="1"/>
</dbReference>
<reference evidence="7" key="1">
    <citation type="submission" date="2019-04" db="EMBL/GenBank/DDBJ databases">
        <title>Evolution of Biomass-Degrading Anaerobic Consortia Revealed by Metagenomics.</title>
        <authorList>
            <person name="Peng X."/>
        </authorList>
    </citation>
    <scope>NUCLEOTIDE SEQUENCE</scope>
    <source>
        <strain evidence="7">SIG13</strain>
    </source>
</reference>
<proteinExistence type="predicted"/>
<dbReference type="InterPro" id="IPR017500">
    <property type="entry name" value="Phage_infect_YhgE_N"/>
</dbReference>
<dbReference type="InterPro" id="IPR023908">
    <property type="entry name" value="xxxLxxG_rpt"/>
</dbReference>
<evidence type="ECO:0000259" key="6">
    <source>
        <dbReference type="Pfam" id="PF12698"/>
    </source>
</evidence>
<dbReference type="AlphaFoldDB" id="A0A8T3VJT9"/>
<dbReference type="Gene3D" id="3.40.1710.10">
    <property type="entry name" value="abc type-2 transporter like domain"/>
    <property type="match status" value="1"/>
</dbReference>
<dbReference type="NCBIfam" id="TIGR03061">
    <property type="entry name" value="pip_yhgE_Nterm"/>
    <property type="match status" value="1"/>
</dbReference>
<feature type="transmembrane region" description="Helical" evidence="5">
    <location>
        <begin position="434"/>
        <end position="457"/>
    </location>
</feature>
<feature type="domain" description="ABC-2 type transporter transmembrane" evidence="6">
    <location>
        <begin position="340"/>
        <end position="566"/>
    </location>
</feature>
<feature type="transmembrane region" description="Helical" evidence="5">
    <location>
        <begin position="395"/>
        <end position="414"/>
    </location>
</feature>
<comment type="caution">
    <text evidence="7">The sequence shown here is derived from an EMBL/GenBank/DDBJ whole genome shotgun (WGS) entry which is preliminary data.</text>
</comment>
<feature type="transmembrane region" description="Helical" evidence="5">
    <location>
        <begin position="493"/>
        <end position="512"/>
    </location>
</feature>
<accession>A0A8T3VJT9</accession>
<protein>
    <submittedName>
        <fullName evidence="7">YhgE/Pip domain-containing protein</fullName>
    </submittedName>
</protein>
<keyword evidence="3 5" id="KW-1133">Transmembrane helix</keyword>
<organism evidence="7 8">
    <name type="scientific">Methanobrevibacter millerae</name>
    <dbReference type="NCBI Taxonomy" id="230361"/>
    <lineage>
        <taxon>Archaea</taxon>
        <taxon>Methanobacteriati</taxon>
        <taxon>Methanobacteriota</taxon>
        <taxon>Methanomada group</taxon>
        <taxon>Methanobacteria</taxon>
        <taxon>Methanobacteriales</taxon>
        <taxon>Methanobacteriaceae</taxon>
        <taxon>Methanobrevibacter</taxon>
    </lineage>
</organism>
<keyword evidence="4 5" id="KW-0472">Membrane</keyword>
<dbReference type="NCBIfam" id="TIGR03057">
    <property type="entry name" value="xxxLxxG_by_4"/>
    <property type="match status" value="2"/>
</dbReference>
<evidence type="ECO:0000256" key="4">
    <source>
        <dbReference type="ARBA" id="ARBA00023136"/>
    </source>
</evidence>
<dbReference type="NCBIfam" id="TIGR03062">
    <property type="entry name" value="pip_yhgE_Cterm"/>
    <property type="match status" value="1"/>
</dbReference>
<dbReference type="GO" id="GO:0016020">
    <property type="term" value="C:membrane"/>
    <property type="evidence" value="ECO:0007669"/>
    <property type="project" value="UniProtKB-SubCell"/>
</dbReference>
<evidence type="ECO:0000256" key="1">
    <source>
        <dbReference type="ARBA" id="ARBA00004141"/>
    </source>
</evidence>
<dbReference type="InterPro" id="IPR013525">
    <property type="entry name" value="ABC2_TM"/>
</dbReference>
<feature type="transmembrane region" description="Helical" evidence="5">
    <location>
        <begin position="547"/>
        <end position="568"/>
    </location>
</feature>
<evidence type="ECO:0000313" key="8">
    <source>
        <dbReference type="Proteomes" id="UP000713479"/>
    </source>
</evidence>
<evidence type="ECO:0000256" key="5">
    <source>
        <dbReference type="SAM" id="Phobius"/>
    </source>
</evidence>
<evidence type="ECO:0000256" key="2">
    <source>
        <dbReference type="ARBA" id="ARBA00022692"/>
    </source>
</evidence>
<dbReference type="InterPro" id="IPR051328">
    <property type="entry name" value="T7SS_ABC-Transporter"/>
</dbReference>
<dbReference type="EMBL" id="SUTF01000007">
    <property type="protein sequence ID" value="MBE6510847.1"/>
    <property type="molecule type" value="Genomic_DNA"/>
</dbReference>
<feature type="transmembrane region" description="Helical" evidence="5">
    <location>
        <begin position="24"/>
        <end position="43"/>
    </location>
</feature>
<sequence>MSGRDIGNIVELVKNDFKTARSNPIVIITLIGIIILPSLYAVINIDACWDPYEKTGDMEFAIANMDNGTVYEGYQMNVGDDLVEGLKNNTKFHWVYVDESTLREGVHNGTYYAGIVIPKNLSENVVSITTDNPQSAKLIYIVNDKTNPVAPRIAQQGANAIYSEMNAKIIQFINLAAYGKLGELQAGLASGASQMSSGAVQLSSGAAQVSSGAAQVADGESQVANGAAQITDGASQLSGGAEQVATGWSTVQDKVSQAESKINISQQDIDKLPDGKVKDTVNTLIGYKNSADQLIQGTNDVAQGSLKLSLSSAQLAEGSTELAKGSLSLAAGAELLSNAAAYALITAASSLSGAANSLAGVTGINETILGEYFYSPITLEHIDEYPVDHYGDQVAPFYIVLSMWVGALITCAMVSPGTSTGTKYSPLEMYFGKLALYLVISVFQSIVTIILCLAIGISVDNMIVFILSSIFISIVFMTLMYSFVSALGQVGKVLGILLLVFQISGTGGVYPIEIMNPIFQALYPYLPMTYAINILRESLLGLIWSNYISSFVVLLGIVIATVIVSLIIKEKADKLSHYFEDKLDESKLFW</sequence>
<gene>
    <name evidence="7" type="ORF">E7Z74_06240</name>
</gene>
<dbReference type="PANTHER" id="PTHR43077:SF10">
    <property type="entry name" value="TRANSPORT PERMEASE PROTEIN"/>
    <property type="match status" value="1"/>
</dbReference>
<dbReference type="InterPro" id="IPR017501">
    <property type="entry name" value="Phage_infect_YhgE_C"/>
</dbReference>
<keyword evidence="2 5" id="KW-0812">Transmembrane</keyword>
<evidence type="ECO:0000256" key="3">
    <source>
        <dbReference type="ARBA" id="ARBA00022989"/>
    </source>
</evidence>
<evidence type="ECO:0000313" key="7">
    <source>
        <dbReference type="EMBL" id="MBE6510847.1"/>
    </source>
</evidence>
<comment type="subcellular location">
    <subcellularLocation>
        <location evidence="1">Membrane</location>
        <topology evidence="1">Multi-pass membrane protein</topology>
    </subcellularLocation>
</comment>
<name>A0A8T3VJT9_9EURY</name>
<dbReference type="Proteomes" id="UP000713479">
    <property type="component" value="Unassembled WGS sequence"/>
</dbReference>
<dbReference type="GO" id="GO:0140359">
    <property type="term" value="F:ABC-type transporter activity"/>
    <property type="evidence" value="ECO:0007669"/>
    <property type="project" value="InterPro"/>
</dbReference>